<proteinExistence type="predicted"/>
<dbReference type="Proteomes" id="UP001206548">
    <property type="component" value="Unassembled WGS sequence"/>
</dbReference>
<dbReference type="EMBL" id="JANUXX010000006">
    <property type="protein sequence ID" value="MCS4488518.1"/>
    <property type="molecule type" value="Genomic_DNA"/>
</dbReference>
<keyword evidence="2" id="KW-1185">Reference proteome</keyword>
<evidence type="ECO:0000313" key="1">
    <source>
        <dbReference type="EMBL" id="MCS4488518.1"/>
    </source>
</evidence>
<accession>A0ABT2F8J7</accession>
<protein>
    <submittedName>
        <fullName evidence="1">Uncharacterized protein</fullName>
    </submittedName>
</protein>
<evidence type="ECO:0000313" key="2">
    <source>
        <dbReference type="Proteomes" id="UP001206548"/>
    </source>
</evidence>
<comment type="caution">
    <text evidence="1">The sequence shown here is derived from an EMBL/GenBank/DDBJ whole genome shotgun (WGS) entry which is preliminary data.</text>
</comment>
<gene>
    <name evidence="1" type="ORF">NXS10_06050</name>
</gene>
<sequence>MAARDVLNVLIAGKLYYLGDIDGFIKEHSTTNLQLRVKEGYSVASLDVSSFVIKSDVITESEIIFRDVTVDEIMKIISDNKDKSIIDCFNAAYPNLEVAYFNLLREKEVPPIFSIASKWEVNWNVSFLQIYYT</sequence>
<reference evidence="1 2" key="1">
    <citation type="journal article" date="2023" name="Int. J. Syst. Evol. Microbiol.">
        <title>Streptococcus sciuri sp. nov., Staphylococcus marylandisciuri sp. nov. and Staphylococcus americanisciuri sp. nov., isolated from faeces of eastern grey squirrel (Sciurus carolinensis).</title>
        <authorList>
            <person name="Volokhov D.V."/>
            <person name="Zagorodnyaya T.A."/>
            <person name="Furtak V.A."/>
            <person name="Nattanmai G."/>
            <person name="Randall L."/>
            <person name="Jose S."/>
            <person name="Gao Y."/>
            <person name="Eisenberg T."/>
            <person name="Delmonte P."/>
            <person name="Blom J."/>
            <person name="Mitchell K.K."/>
        </authorList>
    </citation>
    <scope>NUCLEOTIDE SEQUENCE [LARGE SCALE GENOMIC DNA]</scope>
    <source>
        <strain evidence="1 2">SQ9-PEA</strain>
    </source>
</reference>
<name>A0ABT2F8J7_9STRE</name>
<dbReference type="RefSeq" id="WP_259138774.1">
    <property type="nucleotide sequence ID" value="NZ_JANUXX010000006.1"/>
</dbReference>
<organism evidence="1 2">
    <name type="scientific">Streptococcus sciuri</name>
    <dbReference type="NCBI Taxonomy" id="2973939"/>
    <lineage>
        <taxon>Bacteria</taxon>
        <taxon>Bacillati</taxon>
        <taxon>Bacillota</taxon>
        <taxon>Bacilli</taxon>
        <taxon>Lactobacillales</taxon>
        <taxon>Streptococcaceae</taxon>
        <taxon>Streptococcus</taxon>
    </lineage>
</organism>